<evidence type="ECO:0000313" key="5">
    <source>
        <dbReference type="EMBL" id="AJW70326.1"/>
    </source>
</evidence>
<gene>
    <name evidence="5" type="ORF">NADRNF5_0630</name>
</gene>
<dbReference type="GeneID" id="24819863"/>
<dbReference type="Proteomes" id="UP000032408">
    <property type="component" value="Chromosome"/>
</dbReference>
<keyword evidence="1" id="KW-0805">Transcription regulation</keyword>
<evidence type="ECO:0000313" key="6">
    <source>
        <dbReference type="Proteomes" id="UP000032408"/>
    </source>
</evidence>
<dbReference type="GO" id="GO:0003677">
    <property type="term" value="F:DNA binding"/>
    <property type="evidence" value="ECO:0007669"/>
    <property type="project" value="UniProtKB-KW"/>
</dbReference>
<reference evidence="5 6" key="2">
    <citation type="journal article" date="2016" name="ISME J.">
        <title>Physiological and genomic characterization of two novel marine thaumarchaeal strains indicates niche differentiation.</title>
        <authorList>
            <person name="Bayer B."/>
            <person name="Vojvoda J."/>
            <person name="Offre P."/>
            <person name="Alves R.J."/>
            <person name="Elisabeth N.H."/>
            <person name="Garcia J.A."/>
            <person name="Volland J.M."/>
            <person name="Srivastava A."/>
            <person name="Schleper C."/>
            <person name="Herndl G.J."/>
        </authorList>
    </citation>
    <scope>NUCLEOTIDE SEQUENCE [LARGE SCALE GENOMIC DNA]</scope>
    <source>
        <strain evidence="5 6">NF5</strain>
    </source>
</reference>
<dbReference type="OrthoDB" id="10490at2157"/>
<feature type="domain" description="HTH hxlR-type" evidence="4">
    <location>
        <begin position="9"/>
        <end position="108"/>
    </location>
</feature>
<dbReference type="Gene3D" id="1.10.10.10">
    <property type="entry name" value="Winged helix-like DNA-binding domain superfamily/Winged helix DNA-binding domain"/>
    <property type="match status" value="1"/>
</dbReference>
<evidence type="ECO:0000256" key="1">
    <source>
        <dbReference type="ARBA" id="ARBA00023015"/>
    </source>
</evidence>
<dbReference type="InterPro" id="IPR002577">
    <property type="entry name" value="HTH_HxlR"/>
</dbReference>
<dbReference type="STRING" id="1580092.NADRNF5_0630"/>
<dbReference type="HOGENOM" id="CLU_111585_5_3_2"/>
<dbReference type="RefSeq" id="WP_048115601.1">
    <property type="nucleotide sequence ID" value="NZ_CP011070.1"/>
</dbReference>
<name>A0A0D5C0U0_9ARCH</name>
<dbReference type="PANTHER" id="PTHR33204:SF18">
    <property type="entry name" value="TRANSCRIPTIONAL REGULATORY PROTEIN"/>
    <property type="match status" value="1"/>
</dbReference>
<dbReference type="PANTHER" id="PTHR33204">
    <property type="entry name" value="TRANSCRIPTIONAL REGULATOR, MARR FAMILY"/>
    <property type="match status" value="1"/>
</dbReference>
<proteinExistence type="predicted"/>
<protein>
    <submittedName>
        <fullName evidence="5">Transcriptional regulator, HxlR family</fullName>
    </submittedName>
</protein>
<dbReference type="InterPro" id="IPR036390">
    <property type="entry name" value="WH_DNA-bd_sf"/>
</dbReference>
<evidence type="ECO:0000259" key="4">
    <source>
        <dbReference type="PROSITE" id="PS51118"/>
    </source>
</evidence>
<keyword evidence="3" id="KW-0804">Transcription</keyword>
<reference evidence="6" key="1">
    <citation type="submission" date="2015-03" db="EMBL/GenBank/DDBJ databases">
        <title>Characterization of two novel Thaumarchaeota isolated from the Northern Adriatic Sea.</title>
        <authorList>
            <person name="Bayer B."/>
            <person name="Vojvoda J."/>
            <person name="Offre P."/>
            <person name="Srivastava A."/>
            <person name="Elisabeth N."/>
            <person name="Garcia J.A.L."/>
            <person name="Schleper C."/>
            <person name="Herndl G.J."/>
        </authorList>
    </citation>
    <scope>NUCLEOTIDE SEQUENCE [LARGE SCALE GENOMIC DNA]</scope>
    <source>
        <strain evidence="6">NF5</strain>
    </source>
</reference>
<dbReference type="InterPro" id="IPR036388">
    <property type="entry name" value="WH-like_DNA-bd_sf"/>
</dbReference>
<dbReference type="AlphaFoldDB" id="A0A0D5C0U0"/>
<keyword evidence="6" id="KW-1185">Reference proteome</keyword>
<evidence type="ECO:0000256" key="2">
    <source>
        <dbReference type="ARBA" id="ARBA00023125"/>
    </source>
</evidence>
<dbReference type="EMBL" id="CP011070">
    <property type="protein sequence ID" value="AJW70326.1"/>
    <property type="molecule type" value="Genomic_DNA"/>
</dbReference>
<organism evidence="5 6">
    <name type="scientific">Nitrosopumilus adriaticus</name>
    <dbReference type="NCBI Taxonomy" id="1580092"/>
    <lineage>
        <taxon>Archaea</taxon>
        <taxon>Nitrososphaerota</taxon>
        <taxon>Nitrososphaeria</taxon>
        <taxon>Nitrosopumilales</taxon>
        <taxon>Nitrosopumilaceae</taxon>
        <taxon>Nitrosopumilus</taxon>
    </lineage>
</organism>
<evidence type="ECO:0000256" key="3">
    <source>
        <dbReference type="ARBA" id="ARBA00023163"/>
    </source>
</evidence>
<dbReference type="Pfam" id="PF01638">
    <property type="entry name" value="HxlR"/>
    <property type="match status" value="1"/>
</dbReference>
<sequence>MNLDAIKNCPVDNTFKIIGKKFTIHIIRNMAMRDHTRFNQFLDHIEEINPKTLSARLKEMERAGLISRDVYDEIPIRVEYHLTNKGKDLQGILLQMAAFSMKHYPKQVFKDGKSRTVKQVFNIPSPKLN</sequence>
<dbReference type="KEGG" id="nin:NADRNF5_0630"/>
<accession>A0A0D5C0U0</accession>
<dbReference type="SUPFAM" id="SSF46785">
    <property type="entry name" value="Winged helix' DNA-binding domain"/>
    <property type="match status" value="1"/>
</dbReference>
<dbReference type="PROSITE" id="PS51118">
    <property type="entry name" value="HTH_HXLR"/>
    <property type="match status" value="1"/>
</dbReference>
<keyword evidence="2" id="KW-0238">DNA-binding</keyword>